<reference evidence="1 2" key="1">
    <citation type="journal article" date="2014" name="Genome Announc.">
        <title>Draft genome sequence of Sclerotinia borealis, a psychrophilic plant pathogenic fungus.</title>
        <authorList>
            <person name="Mardanov A.V."/>
            <person name="Beletsky A.V."/>
            <person name="Kadnikov V.V."/>
            <person name="Ignatov A.N."/>
            <person name="Ravin N.V."/>
        </authorList>
    </citation>
    <scope>NUCLEOTIDE SEQUENCE [LARGE SCALE GENOMIC DNA]</scope>
    <source>
        <strain evidence="2">F-4157</strain>
    </source>
</reference>
<accession>W9CAI5</accession>
<dbReference type="OrthoDB" id="5374120at2759"/>
<dbReference type="Proteomes" id="UP000019487">
    <property type="component" value="Unassembled WGS sequence"/>
</dbReference>
<dbReference type="EMBL" id="AYSA01000354">
    <property type="protein sequence ID" value="ESZ92846.1"/>
    <property type="molecule type" value="Genomic_DNA"/>
</dbReference>
<dbReference type="PANTHER" id="PTHR35910">
    <property type="entry name" value="2EXR DOMAIN-CONTAINING PROTEIN"/>
    <property type="match status" value="1"/>
</dbReference>
<keyword evidence="2" id="KW-1185">Reference proteome</keyword>
<evidence type="ECO:0000313" key="2">
    <source>
        <dbReference type="Proteomes" id="UP000019487"/>
    </source>
</evidence>
<protein>
    <recommendedName>
        <fullName evidence="3">F-box domain-containing protein</fullName>
    </recommendedName>
</protein>
<sequence>MWHESRCEALTYYQSFFRTPHSPSYIYVNFTIDTIKLADGIISYVDGEERDGIRKLELAVEDAAYFGHYNLETISKMQGLQELELVATERDRSSWQPEGHYLMRREKPDWCCPRVRLVTSNPTKTHAEQLCCQAQKERERQAALMEVLHPYAEHPAAIPSPDMSSRLLSLPKEVRLEIYRYLLLPSKYVSIEAKDPILCRGEYDDGSTDDGWTDEESISLDGDNSNMEIENGGPPDAIDGLEHSLVTILQQQNAGQPLNLNPEFSTNPEAESILTEADFEDYSMHPEILRVNKQVHDEASDVLFTEGIVVVNANDMFWLTNKYSKYGRRYGKNPWRRNPLTDTAKRLAGGTIEYTQGDVGGWMEPHVFAKFKKIHFDCALEDDHTENILFFLDIDTWKLDYEDARDFRSYLRTLTFIKDFVKLISKSKVINKLTINILLEIRVDTKLDSESVDSDDPDALMELDEKQNNADIEAHFRALDIFMDANMFKSFKYLKNVRNLDFRNGFDEYFPTKKYMPTEAQLMMIFNCKRMVERNFREPGEPTRRGLRSQGSVA</sequence>
<proteinExistence type="predicted"/>
<evidence type="ECO:0000313" key="1">
    <source>
        <dbReference type="EMBL" id="ESZ92846.1"/>
    </source>
</evidence>
<evidence type="ECO:0008006" key="3">
    <source>
        <dbReference type="Google" id="ProtNLM"/>
    </source>
</evidence>
<name>W9CAI5_SCLBF</name>
<gene>
    <name evidence="1" type="ORF">SBOR_6754</name>
</gene>
<dbReference type="PANTHER" id="PTHR35910:SF1">
    <property type="entry name" value="2EXR DOMAIN-CONTAINING PROTEIN"/>
    <property type="match status" value="1"/>
</dbReference>
<organism evidence="1 2">
    <name type="scientific">Sclerotinia borealis (strain F-4128)</name>
    <dbReference type="NCBI Taxonomy" id="1432307"/>
    <lineage>
        <taxon>Eukaryota</taxon>
        <taxon>Fungi</taxon>
        <taxon>Dikarya</taxon>
        <taxon>Ascomycota</taxon>
        <taxon>Pezizomycotina</taxon>
        <taxon>Leotiomycetes</taxon>
        <taxon>Helotiales</taxon>
        <taxon>Sclerotiniaceae</taxon>
        <taxon>Sclerotinia</taxon>
    </lineage>
</organism>
<comment type="caution">
    <text evidence="1">The sequence shown here is derived from an EMBL/GenBank/DDBJ whole genome shotgun (WGS) entry which is preliminary data.</text>
</comment>
<dbReference type="HOGENOM" id="CLU_491887_0_0_1"/>
<dbReference type="AlphaFoldDB" id="W9CAI5"/>